<accession>A0A7G5B0Z6</accession>
<protein>
    <submittedName>
        <fullName evidence="1">Uncharacterized protein</fullName>
    </submittedName>
</protein>
<proteinExistence type="predicted"/>
<keyword evidence="2" id="KW-1185">Reference proteome</keyword>
<dbReference type="EMBL" id="MT675124">
    <property type="protein sequence ID" value="QMV29969.1"/>
    <property type="molecule type" value="Genomic_DNA"/>
</dbReference>
<sequence length="205" mass="24129">MENLVTIASLFKQWEADVKPHVYEMFGECQDSYIESWMEFLDLPLARDQITQLQWAFAENFIEASHYADNWAEEFSRLLTLLGVELKSYECSDVDIFGTANYQYVLERHGKTLNGVYSMPAKNGEPSRDDILECLFLEYSEFEECQNDFRYYCEKYQLDENEAESKSLYDQSEKLFQELPDLFAHNTTLTRDEIVSGFADIVWKI</sequence>
<dbReference type="RefSeq" id="YP_009999855.1">
    <property type="nucleotide sequence ID" value="NC_053009.1"/>
</dbReference>
<evidence type="ECO:0000313" key="2">
    <source>
        <dbReference type="Proteomes" id="UP000515430"/>
    </source>
</evidence>
<dbReference type="GeneID" id="62682489"/>
<reference evidence="2" key="1">
    <citation type="submission" date="2020-06" db="EMBL/GenBank/DDBJ databases">
        <title>Complete genome sequences of Providencia rettgeri bacteriophages PibeRecoleta, Stilesk and PatoteraRojo.</title>
        <authorList>
            <person name="Batinovic S."/>
            <person name="Chan H.T."/>
            <person name="Stiles J."/>
            <person name="Petrovski S."/>
        </authorList>
    </citation>
    <scope>NUCLEOTIDE SEQUENCE [LARGE SCALE GENOMIC DNA]</scope>
</reference>
<name>A0A7G5B0Z6_9CAUD</name>
<organism evidence="1 2">
    <name type="scientific">Providencia phage vB_PreS-PibeRecoleta</name>
    <dbReference type="NCBI Taxonomy" id="2761109"/>
    <lineage>
        <taxon>Viruses</taxon>
        <taxon>Duplodnaviria</taxon>
        <taxon>Heunggongvirae</taxon>
        <taxon>Uroviricota</taxon>
        <taxon>Caudoviricetes</taxon>
        <taxon>Casjensviridae</taxon>
        <taxon>Redjacvirus</taxon>
        <taxon>Redjacvirus piberecoleta</taxon>
    </lineage>
</organism>
<dbReference type="Proteomes" id="UP000515430">
    <property type="component" value="Segment"/>
</dbReference>
<dbReference type="KEGG" id="vg:62682489"/>
<evidence type="ECO:0000313" key="1">
    <source>
        <dbReference type="EMBL" id="QMV29969.1"/>
    </source>
</evidence>